<keyword evidence="2" id="KW-1185">Reference proteome</keyword>
<evidence type="ECO:0000313" key="1">
    <source>
        <dbReference type="EMBL" id="RDC61695.1"/>
    </source>
</evidence>
<comment type="caution">
    <text evidence="1">The sequence shown here is derived from an EMBL/GenBank/DDBJ whole genome shotgun (WGS) entry which is preliminary data.</text>
</comment>
<name>A0A369QDQ8_9BACT</name>
<keyword evidence="1" id="KW-0378">Hydrolase</keyword>
<dbReference type="GO" id="GO:0004065">
    <property type="term" value="F:arylsulfatase activity"/>
    <property type="evidence" value="ECO:0007669"/>
    <property type="project" value="UniProtKB-EC"/>
</dbReference>
<dbReference type="Proteomes" id="UP000253919">
    <property type="component" value="Unassembled WGS sequence"/>
</dbReference>
<organism evidence="1 2">
    <name type="scientific">Adhaeribacter pallidiroseus</name>
    <dbReference type="NCBI Taxonomy" id="2072847"/>
    <lineage>
        <taxon>Bacteria</taxon>
        <taxon>Pseudomonadati</taxon>
        <taxon>Bacteroidota</taxon>
        <taxon>Cytophagia</taxon>
        <taxon>Cytophagales</taxon>
        <taxon>Hymenobacteraceae</taxon>
        <taxon>Adhaeribacter</taxon>
    </lineage>
</organism>
<gene>
    <name evidence="1" type="primary">aslA</name>
    <name evidence="1" type="ORF">AHMF7616_00275</name>
</gene>
<dbReference type="InterPro" id="IPR017850">
    <property type="entry name" value="Alkaline_phosphatase_core_sf"/>
</dbReference>
<dbReference type="SUPFAM" id="SSF53649">
    <property type="entry name" value="Alkaline phosphatase-like"/>
    <property type="match status" value="1"/>
</dbReference>
<reference evidence="1 2" key="1">
    <citation type="submission" date="2018-04" db="EMBL/GenBank/DDBJ databases">
        <title>Adhaeribacter sp. HMF7616 genome sequencing and assembly.</title>
        <authorList>
            <person name="Kang H."/>
            <person name="Kang J."/>
            <person name="Cha I."/>
            <person name="Kim H."/>
            <person name="Joh K."/>
        </authorList>
    </citation>
    <scope>NUCLEOTIDE SEQUENCE [LARGE SCALE GENOMIC DNA]</scope>
    <source>
        <strain evidence="1 2">HMF7616</strain>
    </source>
</reference>
<protein>
    <submittedName>
        <fullName evidence="1">Arylsulfatase</fullName>
        <ecNumber evidence="1">3.1.6.1</ecNumber>
    </submittedName>
</protein>
<dbReference type="RefSeq" id="WP_233507233.1">
    <property type="nucleotide sequence ID" value="NZ_QASA01000001.1"/>
</dbReference>
<dbReference type="AlphaFoldDB" id="A0A369QDQ8"/>
<dbReference type="EC" id="3.1.6.1" evidence="1"/>
<sequence>MAVRIENWKAVKTGIRKNPGTAWQLYDLTSDPQEKTDVAGQHPELIKKVAEIVKKEHTPTVRPEWDIFNLARNTNQTKKESNEN</sequence>
<proteinExistence type="predicted"/>
<dbReference type="Gene3D" id="3.30.1120.10">
    <property type="match status" value="1"/>
</dbReference>
<dbReference type="EMBL" id="QASA01000001">
    <property type="protein sequence ID" value="RDC61695.1"/>
    <property type="molecule type" value="Genomic_DNA"/>
</dbReference>
<accession>A0A369QDQ8</accession>
<evidence type="ECO:0000313" key="2">
    <source>
        <dbReference type="Proteomes" id="UP000253919"/>
    </source>
</evidence>